<dbReference type="Pfam" id="PF01168">
    <property type="entry name" value="Ala_racemase_N"/>
    <property type="match status" value="1"/>
</dbReference>
<dbReference type="KEGG" id="pcea:J3359_03805"/>
<dbReference type="AlphaFoldDB" id="A0A975H7W8"/>
<dbReference type="FunFam" id="3.20.20.10:FF:000024">
    <property type="entry name" value="Pyridoxal phosphate homeostasis protein"/>
    <property type="match status" value="1"/>
</dbReference>
<dbReference type="PIRSF" id="PIRSF004848">
    <property type="entry name" value="YBL036c_PLPDEIII"/>
    <property type="match status" value="1"/>
</dbReference>
<evidence type="ECO:0000256" key="1">
    <source>
        <dbReference type="ARBA" id="ARBA00022898"/>
    </source>
</evidence>
<proteinExistence type="inferred from homology"/>
<feature type="modified residue" description="N6-(pyridoxal phosphate)lysine" evidence="2 3">
    <location>
        <position position="25"/>
    </location>
</feature>
<dbReference type="InterPro" id="IPR011078">
    <property type="entry name" value="PyrdxlP_homeostasis"/>
</dbReference>
<feature type="domain" description="Alanine racemase N-terminal" evidence="5">
    <location>
        <begin position="2"/>
        <end position="220"/>
    </location>
</feature>
<reference evidence="6 7" key="1">
    <citation type="submission" date="2021-03" db="EMBL/GenBank/DDBJ databases">
        <title>Complete genome of Polaribacter_sp.SM13.</title>
        <authorList>
            <person name="Jeong S.W."/>
            <person name="Bae J.W."/>
        </authorList>
    </citation>
    <scope>NUCLEOTIDE SEQUENCE [LARGE SCALE GENOMIC DNA]</scope>
    <source>
        <strain evidence="6 7">SM13</strain>
    </source>
</reference>
<evidence type="ECO:0000259" key="5">
    <source>
        <dbReference type="Pfam" id="PF01168"/>
    </source>
</evidence>
<evidence type="ECO:0000313" key="7">
    <source>
        <dbReference type="Proteomes" id="UP000663920"/>
    </source>
</evidence>
<keyword evidence="1 2" id="KW-0663">Pyridoxal phosphate</keyword>
<dbReference type="CDD" id="cd00635">
    <property type="entry name" value="PLPDE_III_YBL036c_like"/>
    <property type="match status" value="1"/>
</dbReference>
<dbReference type="RefSeq" id="WP_208079424.1">
    <property type="nucleotide sequence ID" value="NZ_CP071869.1"/>
</dbReference>
<comment type="function">
    <text evidence="2">Pyridoxal 5'-phosphate (PLP)-binding protein, which is involved in PLP homeostasis.</text>
</comment>
<keyword evidence="7" id="KW-1185">Reference proteome</keyword>
<dbReference type="InterPro" id="IPR029066">
    <property type="entry name" value="PLP-binding_barrel"/>
</dbReference>
<dbReference type="Proteomes" id="UP000663920">
    <property type="component" value="Chromosome"/>
</dbReference>
<dbReference type="NCBIfam" id="TIGR00044">
    <property type="entry name" value="YggS family pyridoxal phosphate-dependent enzyme"/>
    <property type="match status" value="1"/>
</dbReference>
<name>A0A975H7W8_9FLAO</name>
<protein>
    <recommendedName>
        <fullName evidence="2">Pyridoxal phosphate homeostasis protein</fullName>
        <shortName evidence="2">PLP homeostasis protein</shortName>
    </recommendedName>
</protein>
<sequence>MNIKENLKNIHNNIPENVTLVAVSKTKPVADLQEAYNAGQRVFGENKIQEMVEKFEVLPKDIKWHMIGHLQSNKVKYMANFVDLIHGVDKFSTLKEINKQAQKHDRIINCLLQAKIAKEDTKFGLSFEDIEEILNSSELKDLENIKIVGFMGMATFTDNQEQLNEEFSALNTFFEVQKLKTVSKNCQLNTLSMGMSGDYQLAIENGSTMIRVGSSIFGSRNYN</sequence>
<evidence type="ECO:0000313" key="6">
    <source>
        <dbReference type="EMBL" id="QTE23414.1"/>
    </source>
</evidence>
<evidence type="ECO:0000256" key="2">
    <source>
        <dbReference type="HAMAP-Rule" id="MF_02087"/>
    </source>
</evidence>
<evidence type="ECO:0000256" key="3">
    <source>
        <dbReference type="PIRSR" id="PIRSR004848-1"/>
    </source>
</evidence>
<evidence type="ECO:0000256" key="4">
    <source>
        <dbReference type="RuleBase" id="RU004514"/>
    </source>
</evidence>
<dbReference type="HAMAP" id="MF_02087">
    <property type="entry name" value="PLP_homeostasis"/>
    <property type="match status" value="1"/>
</dbReference>
<dbReference type="Gene3D" id="3.20.20.10">
    <property type="entry name" value="Alanine racemase"/>
    <property type="match status" value="1"/>
</dbReference>
<dbReference type="InterPro" id="IPR001608">
    <property type="entry name" value="Ala_racemase_N"/>
</dbReference>
<dbReference type="PANTHER" id="PTHR10146">
    <property type="entry name" value="PROLINE SYNTHETASE CO-TRANSCRIBED BACTERIAL HOMOLOG PROTEIN"/>
    <property type="match status" value="1"/>
</dbReference>
<dbReference type="EMBL" id="CP071869">
    <property type="protein sequence ID" value="QTE23414.1"/>
    <property type="molecule type" value="Genomic_DNA"/>
</dbReference>
<comment type="cofactor">
    <cofactor evidence="3">
        <name>pyridoxal 5'-phosphate</name>
        <dbReference type="ChEBI" id="CHEBI:597326"/>
    </cofactor>
</comment>
<organism evidence="6 7">
    <name type="scientific">Polaribacter cellanae</name>
    <dbReference type="NCBI Taxonomy" id="2818493"/>
    <lineage>
        <taxon>Bacteria</taxon>
        <taxon>Pseudomonadati</taxon>
        <taxon>Bacteroidota</taxon>
        <taxon>Flavobacteriia</taxon>
        <taxon>Flavobacteriales</taxon>
        <taxon>Flavobacteriaceae</taxon>
    </lineage>
</organism>
<comment type="similarity">
    <text evidence="2 4">Belongs to the pyridoxal phosphate-binding protein YggS/PROSC family.</text>
</comment>
<dbReference type="PANTHER" id="PTHR10146:SF14">
    <property type="entry name" value="PYRIDOXAL PHOSPHATE HOMEOSTASIS PROTEIN"/>
    <property type="match status" value="1"/>
</dbReference>
<dbReference type="SUPFAM" id="SSF51419">
    <property type="entry name" value="PLP-binding barrel"/>
    <property type="match status" value="1"/>
</dbReference>
<gene>
    <name evidence="6" type="ORF">J3359_03805</name>
</gene>
<accession>A0A975H7W8</accession>
<dbReference type="GO" id="GO:0030170">
    <property type="term" value="F:pyridoxal phosphate binding"/>
    <property type="evidence" value="ECO:0007669"/>
    <property type="project" value="UniProtKB-UniRule"/>
</dbReference>